<dbReference type="FunFam" id="1.10.8.430:FF:000002">
    <property type="entry name" value="Disease resistance protein (TIR-NBS-LRR class)"/>
    <property type="match status" value="1"/>
</dbReference>
<evidence type="ECO:0000256" key="1">
    <source>
        <dbReference type="ARBA" id="ARBA00011982"/>
    </source>
</evidence>
<dbReference type="SUPFAM" id="SSF52200">
    <property type="entry name" value="Toll/Interleukin receptor TIR domain"/>
    <property type="match status" value="1"/>
</dbReference>
<protein>
    <recommendedName>
        <fullName evidence="1">ADP-ribosyl cyclase/cyclic ADP-ribose hydrolase</fullName>
        <ecNumber evidence="1">3.2.2.6</ecNumber>
    </recommendedName>
</protein>
<reference evidence="11" key="2">
    <citation type="submission" date="2025-08" db="UniProtKB">
        <authorList>
            <consortium name="RefSeq"/>
        </authorList>
    </citation>
    <scope>IDENTIFICATION</scope>
    <source>
        <tissue evidence="11">Leaf</tissue>
    </source>
</reference>
<dbReference type="GO" id="GO:0006952">
    <property type="term" value="P:defense response"/>
    <property type="evidence" value="ECO:0007669"/>
    <property type="project" value="UniProtKB-KW"/>
</dbReference>
<accession>A0A6J0KS67</accession>
<dbReference type="SMART" id="SM00255">
    <property type="entry name" value="TIR"/>
    <property type="match status" value="1"/>
</dbReference>
<gene>
    <name evidence="11" type="primary">LOC108821867</name>
</gene>
<dbReference type="Pfam" id="PF20160">
    <property type="entry name" value="C-JID"/>
    <property type="match status" value="1"/>
</dbReference>
<dbReference type="InterPro" id="IPR027417">
    <property type="entry name" value="P-loop_NTPase"/>
</dbReference>
<dbReference type="GO" id="GO:0061809">
    <property type="term" value="F:NAD+ nucleosidase activity, cyclic ADP-ribose generating"/>
    <property type="evidence" value="ECO:0007669"/>
    <property type="project" value="UniProtKB-EC"/>
</dbReference>
<dbReference type="InterPro" id="IPR045344">
    <property type="entry name" value="C-JID"/>
</dbReference>
<dbReference type="Gene3D" id="3.80.10.10">
    <property type="entry name" value="Ribonuclease Inhibitor"/>
    <property type="match status" value="1"/>
</dbReference>
<dbReference type="Pfam" id="PF23282">
    <property type="entry name" value="WHD_ROQ1"/>
    <property type="match status" value="1"/>
</dbReference>
<dbReference type="InterPro" id="IPR044974">
    <property type="entry name" value="Disease_R_plants"/>
</dbReference>
<dbReference type="Gene3D" id="3.40.50.10140">
    <property type="entry name" value="Toll/interleukin-1 receptor homology (TIR) domain"/>
    <property type="match status" value="1"/>
</dbReference>
<dbReference type="InterPro" id="IPR002182">
    <property type="entry name" value="NB-ARC"/>
</dbReference>
<organism evidence="10 11">
    <name type="scientific">Raphanus sativus</name>
    <name type="common">Radish</name>
    <name type="synonym">Raphanus raphanistrum var. sativus</name>
    <dbReference type="NCBI Taxonomy" id="3726"/>
    <lineage>
        <taxon>Eukaryota</taxon>
        <taxon>Viridiplantae</taxon>
        <taxon>Streptophyta</taxon>
        <taxon>Embryophyta</taxon>
        <taxon>Tracheophyta</taxon>
        <taxon>Spermatophyta</taxon>
        <taxon>Magnoliopsida</taxon>
        <taxon>eudicotyledons</taxon>
        <taxon>Gunneridae</taxon>
        <taxon>Pentapetalae</taxon>
        <taxon>rosids</taxon>
        <taxon>malvids</taxon>
        <taxon>Brassicales</taxon>
        <taxon>Brassicaceae</taxon>
        <taxon>Brassiceae</taxon>
        <taxon>Raphanus</taxon>
    </lineage>
</organism>
<dbReference type="FunFam" id="3.40.50.10140:FF:000007">
    <property type="entry name" value="Disease resistance protein (TIR-NBS-LRR class)"/>
    <property type="match status" value="1"/>
</dbReference>
<evidence type="ECO:0000256" key="2">
    <source>
        <dbReference type="ARBA" id="ARBA00022614"/>
    </source>
</evidence>
<dbReference type="Pfam" id="PF00931">
    <property type="entry name" value="NB-ARC"/>
    <property type="match status" value="1"/>
</dbReference>
<keyword evidence="3" id="KW-0677">Repeat</keyword>
<dbReference type="PROSITE" id="PS50287">
    <property type="entry name" value="SRCR_2"/>
    <property type="match status" value="1"/>
</dbReference>
<evidence type="ECO:0000256" key="4">
    <source>
        <dbReference type="ARBA" id="ARBA00022801"/>
    </source>
</evidence>
<dbReference type="EC" id="3.2.2.6" evidence="1"/>
<dbReference type="RefSeq" id="XP_018450356.1">
    <property type="nucleotide sequence ID" value="XM_018594854.2"/>
</dbReference>
<evidence type="ECO:0000256" key="3">
    <source>
        <dbReference type="ARBA" id="ARBA00022737"/>
    </source>
</evidence>
<dbReference type="InterPro" id="IPR032675">
    <property type="entry name" value="LRR_dom_sf"/>
</dbReference>
<dbReference type="GO" id="GO:0016020">
    <property type="term" value="C:membrane"/>
    <property type="evidence" value="ECO:0007669"/>
    <property type="project" value="InterPro"/>
</dbReference>
<dbReference type="PRINTS" id="PR00364">
    <property type="entry name" value="DISEASERSIST"/>
</dbReference>
<dbReference type="PANTHER" id="PTHR11017">
    <property type="entry name" value="LEUCINE-RICH REPEAT-CONTAINING PROTEIN"/>
    <property type="match status" value="1"/>
</dbReference>
<dbReference type="InterPro" id="IPR000157">
    <property type="entry name" value="TIR_dom"/>
</dbReference>
<keyword evidence="6" id="KW-0520">NAD</keyword>
<dbReference type="InterPro" id="IPR003593">
    <property type="entry name" value="AAA+_ATPase"/>
</dbReference>
<dbReference type="SUPFAM" id="SSF52058">
    <property type="entry name" value="L domain-like"/>
    <property type="match status" value="1"/>
</dbReference>
<dbReference type="InterPro" id="IPR058192">
    <property type="entry name" value="WHD_ROQ1-like"/>
</dbReference>
<dbReference type="AlphaFoldDB" id="A0A6J0KS67"/>
<dbReference type="InterPro" id="IPR036390">
    <property type="entry name" value="WH_DNA-bd_sf"/>
</dbReference>
<keyword evidence="10" id="KW-1185">Reference proteome</keyword>
<dbReference type="FunFam" id="3.40.50.300:FF:001002">
    <property type="entry name" value="Disease resistance protein (TIR-NBS-LRR class)"/>
    <property type="match status" value="1"/>
</dbReference>
<dbReference type="GO" id="GO:0007165">
    <property type="term" value="P:signal transduction"/>
    <property type="evidence" value="ECO:0007669"/>
    <property type="project" value="InterPro"/>
</dbReference>
<dbReference type="KEGG" id="rsz:108821867"/>
<keyword evidence="5" id="KW-0611">Plant defense</keyword>
<dbReference type="SUPFAM" id="SSF52540">
    <property type="entry name" value="P-loop containing nucleoside triphosphate hydrolases"/>
    <property type="match status" value="1"/>
</dbReference>
<dbReference type="SUPFAM" id="SSF46785">
    <property type="entry name" value="Winged helix' DNA-binding domain"/>
    <property type="match status" value="1"/>
</dbReference>
<evidence type="ECO:0000256" key="7">
    <source>
        <dbReference type="ARBA" id="ARBA00047304"/>
    </source>
</evidence>
<feature type="domain" description="SRCR" evidence="9">
    <location>
        <begin position="965"/>
        <end position="1065"/>
    </location>
</feature>
<evidence type="ECO:0000313" key="10">
    <source>
        <dbReference type="Proteomes" id="UP000504610"/>
    </source>
</evidence>
<evidence type="ECO:0000313" key="11">
    <source>
        <dbReference type="RefSeq" id="XP_018450356.1"/>
    </source>
</evidence>
<dbReference type="Gene3D" id="3.40.50.300">
    <property type="entry name" value="P-loop containing nucleotide triphosphate hydrolases"/>
    <property type="match status" value="1"/>
</dbReference>
<proteinExistence type="predicted"/>
<comment type="catalytic activity">
    <reaction evidence="7">
        <text>NAD(+) + H2O = ADP-D-ribose + nicotinamide + H(+)</text>
        <dbReference type="Rhea" id="RHEA:16301"/>
        <dbReference type="ChEBI" id="CHEBI:15377"/>
        <dbReference type="ChEBI" id="CHEBI:15378"/>
        <dbReference type="ChEBI" id="CHEBI:17154"/>
        <dbReference type="ChEBI" id="CHEBI:57540"/>
        <dbReference type="ChEBI" id="CHEBI:57967"/>
        <dbReference type="EC" id="3.2.2.6"/>
    </reaction>
    <physiologicalReaction direction="left-to-right" evidence="7">
        <dbReference type="Rhea" id="RHEA:16302"/>
    </physiologicalReaction>
</comment>
<reference evidence="10" key="1">
    <citation type="journal article" date="2019" name="Database">
        <title>The radish genome database (RadishGD): an integrated information resource for radish genomics.</title>
        <authorList>
            <person name="Yu H.J."/>
            <person name="Baek S."/>
            <person name="Lee Y.J."/>
            <person name="Cho A."/>
            <person name="Mun J.H."/>
        </authorList>
    </citation>
    <scope>NUCLEOTIDE SEQUENCE [LARGE SCALE GENOMIC DNA]</scope>
    <source>
        <strain evidence="10">cv. WK10039</strain>
    </source>
</reference>
<evidence type="ECO:0000256" key="5">
    <source>
        <dbReference type="ARBA" id="ARBA00022821"/>
    </source>
</evidence>
<dbReference type="Gene3D" id="1.10.8.430">
    <property type="entry name" value="Helical domain of apoptotic protease-activating factors"/>
    <property type="match status" value="1"/>
</dbReference>
<feature type="domain" description="TIR" evidence="8">
    <location>
        <begin position="26"/>
        <end position="190"/>
    </location>
</feature>
<keyword evidence="4" id="KW-0378">Hydrolase</keyword>
<dbReference type="OrthoDB" id="2016095at2759"/>
<evidence type="ECO:0000259" key="9">
    <source>
        <dbReference type="PROSITE" id="PS50287"/>
    </source>
</evidence>
<dbReference type="InterPro" id="IPR042197">
    <property type="entry name" value="Apaf_helical"/>
</dbReference>
<dbReference type="PROSITE" id="PS50104">
    <property type="entry name" value="TIR"/>
    <property type="match status" value="1"/>
</dbReference>
<dbReference type="Pfam" id="PF01582">
    <property type="entry name" value="TIR"/>
    <property type="match status" value="1"/>
</dbReference>
<name>A0A6J0KS67_RAPSA</name>
<dbReference type="GO" id="GO:0043531">
    <property type="term" value="F:ADP binding"/>
    <property type="evidence" value="ECO:0007669"/>
    <property type="project" value="InterPro"/>
</dbReference>
<dbReference type="Proteomes" id="UP000504610">
    <property type="component" value="Chromosome 8"/>
</dbReference>
<dbReference type="PANTHER" id="PTHR11017:SF297">
    <property type="entry name" value="ADP-RIBOSYL CYCLASE_CYCLIC ADP-RIBOSE HYDROLASE"/>
    <property type="match status" value="1"/>
</dbReference>
<keyword evidence="2" id="KW-0433">Leucine-rich repeat</keyword>
<evidence type="ECO:0000259" key="8">
    <source>
        <dbReference type="PROSITE" id="PS50104"/>
    </source>
</evidence>
<dbReference type="SMART" id="SM00382">
    <property type="entry name" value="AAA"/>
    <property type="match status" value="1"/>
</dbReference>
<dbReference type="InterPro" id="IPR001190">
    <property type="entry name" value="SRCR"/>
</dbReference>
<evidence type="ECO:0000256" key="6">
    <source>
        <dbReference type="ARBA" id="ARBA00023027"/>
    </source>
</evidence>
<dbReference type="InterPro" id="IPR035897">
    <property type="entry name" value="Toll_tir_struct_dom_sf"/>
</dbReference>
<sequence length="1065" mass="119712">MASSSSSSSSTALTLLAPPSSLPHNWKYHVFPSFHGPDVRKTILSHVVKELMSKGIDLFIDNDIERSKSIGPELVEAIRGSRIAIVLLSKNYASSTWCLNELVEIIKCRDELGQTVMSIFYEVDPTDIKKQTGDFGKVFEETCKGKTEEEIQRWKHALTEVAQIAGFHSNNWETEAEMIEAIATDVSNKLNLSAPSSDFEDLVGMESQMTKIRRLLQLGSDESVRKIGILGQSGIGKTTIARYIFNRCSQDFQTSVFIGNIRRNYAMPAYSDKHSVKLYLQEKLMSQVTNDKDIKAPHLGVVKDRLKDKKVLLVLDDVDQSVQVEAMANETCVGPGSLIIITTQDQRVLKASGIDHIHKMDLPGDDEALQIFCINAFGQKYPKDGFEELAWKVMDLVGRLPLGLEVMGSYFRGMSEQEWTKALPNLRAHLVRNGEIANILKFSYDALYDKDKDLFLHIACFFHFQVVDVVEGCLKESFLDVRQGLHVLSQKSLISTKHGRIEMPKLLIQLGREIVRQEYPSEPGKRQFLNDAKDIEDVLGDDNAGNNSVIGIYFDDNQEITSSTSERAFERFSNLQFLEIVGKGINPQSMNYISRELRVLKWWEFQMTCFPSSFNPKFLVRLDMNFSGLTKLWKGNKPLNSLKWMDLSYSKRLKELPDLSTATNLYYLDLSYCSSLLKLPSSIGNAINLQRLNLSGCSSLVKLPSSIGNAINLEELDLSLCWSLVDLPASMRNLGRLSELKLEGCSKLEVNLANINLESLVVLDLSGCSSLKSDLESSTDIQELDSWRGRIGRIVLRGMKKPVSLLPLVVGEHVLDWLLLKSDHQESSTDIQELVDPWIGRISRLRRLILSRMRNLVSLPQLPGSLLELDAEDCESLERLNCSFRYPHIRLNFLNCYKLNQEARDLIIQTPTNEYAVCPAEEVPHCFTHRSSGSSLTVKLDQTPVGKSAKFKACILSASDDKNNIRLLEGILGTEGEVDETGDITSKRYWGSVCCSITSGENASIACNKRVGQVFSGHLFTFEVEVETEEVTSTELLFDFALVNSDSKTWKIKECGIFQLMEVLC</sequence>
<dbReference type="GeneID" id="108821867"/>